<dbReference type="SUPFAM" id="SSF48008">
    <property type="entry name" value="GntR ligand-binding domain-like"/>
    <property type="match status" value="1"/>
</dbReference>
<dbReference type="Gene3D" id="1.20.120.530">
    <property type="entry name" value="GntR ligand-binding domain-like"/>
    <property type="match status" value="1"/>
</dbReference>
<dbReference type="STRING" id="595434.RISK_004719"/>
<organism evidence="5 6">
    <name type="scientific">Rhodopirellula islandica</name>
    <dbReference type="NCBI Taxonomy" id="595434"/>
    <lineage>
        <taxon>Bacteria</taxon>
        <taxon>Pseudomonadati</taxon>
        <taxon>Planctomycetota</taxon>
        <taxon>Planctomycetia</taxon>
        <taxon>Pirellulales</taxon>
        <taxon>Pirellulaceae</taxon>
        <taxon>Rhodopirellula</taxon>
    </lineage>
</organism>
<dbReference type="GO" id="GO:0003700">
    <property type="term" value="F:DNA-binding transcription factor activity"/>
    <property type="evidence" value="ECO:0007669"/>
    <property type="project" value="InterPro"/>
</dbReference>
<dbReference type="InterPro" id="IPR036390">
    <property type="entry name" value="WH_DNA-bd_sf"/>
</dbReference>
<dbReference type="PANTHER" id="PTHR43537">
    <property type="entry name" value="TRANSCRIPTIONAL REGULATOR, GNTR FAMILY"/>
    <property type="match status" value="1"/>
</dbReference>
<dbReference type="InterPro" id="IPR008920">
    <property type="entry name" value="TF_FadR/GntR_C"/>
</dbReference>
<dbReference type="InterPro" id="IPR000524">
    <property type="entry name" value="Tscrpt_reg_HTH_GntR"/>
</dbReference>
<dbReference type="OrthoDB" id="114741at2"/>
<dbReference type="PATRIC" id="fig|595434.4.peg.4482"/>
<evidence type="ECO:0000256" key="2">
    <source>
        <dbReference type="ARBA" id="ARBA00023125"/>
    </source>
</evidence>
<dbReference type="AlphaFoldDB" id="A0A0J1B9L4"/>
<dbReference type="InterPro" id="IPR036388">
    <property type="entry name" value="WH-like_DNA-bd_sf"/>
</dbReference>
<dbReference type="Pfam" id="PF07729">
    <property type="entry name" value="FCD"/>
    <property type="match status" value="1"/>
</dbReference>
<keyword evidence="6" id="KW-1185">Reference proteome</keyword>
<gene>
    <name evidence="5" type="ORF">RISK_004719</name>
</gene>
<dbReference type="GO" id="GO:0003677">
    <property type="term" value="F:DNA binding"/>
    <property type="evidence" value="ECO:0007669"/>
    <property type="project" value="UniProtKB-KW"/>
</dbReference>
<dbReference type="Proteomes" id="UP000036367">
    <property type="component" value="Unassembled WGS sequence"/>
</dbReference>
<proteinExistence type="predicted"/>
<dbReference type="Gene3D" id="1.10.10.10">
    <property type="entry name" value="Winged helix-like DNA-binding domain superfamily/Winged helix DNA-binding domain"/>
    <property type="match status" value="1"/>
</dbReference>
<reference evidence="5" key="1">
    <citation type="submission" date="2015-05" db="EMBL/GenBank/DDBJ databases">
        <title>Permanent draft genome of Rhodopirellula islandicus K833.</title>
        <authorList>
            <person name="Kizina J."/>
            <person name="Richter M."/>
            <person name="Glockner F.O."/>
            <person name="Harder J."/>
        </authorList>
    </citation>
    <scope>NUCLEOTIDE SEQUENCE [LARGE SCALE GENOMIC DNA]</scope>
    <source>
        <strain evidence="5">K833</strain>
    </source>
</reference>
<dbReference type="RefSeq" id="WP_047815891.1">
    <property type="nucleotide sequence ID" value="NZ_LECT01000038.1"/>
</dbReference>
<evidence type="ECO:0000313" key="6">
    <source>
        <dbReference type="Proteomes" id="UP000036367"/>
    </source>
</evidence>
<dbReference type="SMART" id="SM00895">
    <property type="entry name" value="FCD"/>
    <property type="match status" value="1"/>
</dbReference>
<sequence>MTPGRHQVETHASRAYHHLRQKLISGEFKPGTRLLYGPIGKEIGVSATPIREAAGQLATEGMVELVPQIGAVVRSINEPEVQELYEVRNLIEPFASARASERSTSEDIQLIAKEYNTMRELVERQKQTDSPEESQEIAYQFNQADHNFHLRIVEATGNHTLVRTSTQSNILTRVFGIWMHRQGADVMENTCNEHEKIFTAIQNGNAEAAHEAASNHILKGLQLSLQSFREA</sequence>
<evidence type="ECO:0000256" key="3">
    <source>
        <dbReference type="ARBA" id="ARBA00023163"/>
    </source>
</evidence>
<evidence type="ECO:0000259" key="4">
    <source>
        <dbReference type="PROSITE" id="PS50949"/>
    </source>
</evidence>
<dbReference type="Pfam" id="PF00392">
    <property type="entry name" value="GntR"/>
    <property type="match status" value="1"/>
</dbReference>
<dbReference type="SUPFAM" id="SSF46785">
    <property type="entry name" value="Winged helix' DNA-binding domain"/>
    <property type="match status" value="1"/>
</dbReference>
<dbReference type="PROSITE" id="PS50949">
    <property type="entry name" value="HTH_GNTR"/>
    <property type="match status" value="1"/>
</dbReference>
<keyword evidence="2" id="KW-0238">DNA-binding</keyword>
<feature type="domain" description="HTH gntR-type" evidence="4">
    <location>
        <begin position="9"/>
        <end position="76"/>
    </location>
</feature>
<evidence type="ECO:0000256" key="1">
    <source>
        <dbReference type="ARBA" id="ARBA00023015"/>
    </source>
</evidence>
<protein>
    <submittedName>
        <fullName evidence="5">Transcriptional regulator</fullName>
    </submittedName>
</protein>
<keyword evidence="1" id="KW-0805">Transcription regulation</keyword>
<dbReference type="SMART" id="SM00345">
    <property type="entry name" value="HTH_GNTR"/>
    <property type="match status" value="1"/>
</dbReference>
<dbReference type="InterPro" id="IPR011711">
    <property type="entry name" value="GntR_C"/>
</dbReference>
<keyword evidence="3" id="KW-0804">Transcription</keyword>
<dbReference type="PANTHER" id="PTHR43537:SF24">
    <property type="entry name" value="GLUCONATE OPERON TRANSCRIPTIONAL REPRESSOR"/>
    <property type="match status" value="1"/>
</dbReference>
<name>A0A0J1B9L4_RHOIS</name>
<comment type="caution">
    <text evidence="5">The sequence shown here is derived from an EMBL/GenBank/DDBJ whole genome shotgun (WGS) entry which is preliminary data.</text>
</comment>
<evidence type="ECO:0000313" key="5">
    <source>
        <dbReference type="EMBL" id="KLU03407.1"/>
    </source>
</evidence>
<dbReference type="EMBL" id="LECT01000038">
    <property type="protein sequence ID" value="KLU03407.1"/>
    <property type="molecule type" value="Genomic_DNA"/>
</dbReference>
<accession>A0A0J1B9L4</accession>